<evidence type="ECO:0000313" key="1">
    <source>
        <dbReference type="EMBL" id="KAH3792145.1"/>
    </source>
</evidence>
<name>A0A9D4F4F1_DREPO</name>
<organism evidence="1 2">
    <name type="scientific">Dreissena polymorpha</name>
    <name type="common">Zebra mussel</name>
    <name type="synonym">Mytilus polymorpha</name>
    <dbReference type="NCBI Taxonomy" id="45954"/>
    <lineage>
        <taxon>Eukaryota</taxon>
        <taxon>Metazoa</taxon>
        <taxon>Spiralia</taxon>
        <taxon>Lophotrochozoa</taxon>
        <taxon>Mollusca</taxon>
        <taxon>Bivalvia</taxon>
        <taxon>Autobranchia</taxon>
        <taxon>Heteroconchia</taxon>
        <taxon>Euheterodonta</taxon>
        <taxon>Imparidentia</taxon>
        <taxon>Neoheterodontei</taxon>
        <taxon>Myida</taxon>
        <taxon>Dreissenoidea</taxon>
        <taxon>Dreissenidae</taxon>
        <taxon>Dreissena</taxon>
    </lineage>
</organism>
<dbReference type="EMBL" id="JAIWYP010000007">
    <property type="protein sequence ID" value="KAH3792145.1"/>
    <property type="molecule type" value="Genomic_DNA"/>
</dbReference>
<keyword evidence="2" id="KW-1185">Reference proteome</keyword>
<protein>
    <submittedName>
        <fullName evidence="1">Uncharacterized protein</fullName>
    </submittedName>
</protein>
<proteinExistence type="predicted"/>
<comment type="caution">
    <text evidence="1">The sequence shown here is derived from an EMBL/GenBank/DDBJ whole genome shotgun (WGS) entry which is preliminary data.</text>
</comment>
<dbReference type="AlphaFoldDB" id="A0A9D4F4F1"/>
<dbReference type="Proteomes" id="UP000828390">
    <property type="component" value="Unassembled WGS sequence"/>
</dbReference>
<accession>A0A9D4F4F1</accession>
<reference evidence="1" key="1">
    <citation type="journal article" date="2019" name="bioRxiv">
        <title>The Genome of the Zebra Mussel, Dreissena polymorpha: A Resource for Invasive Species Research.</title>
        <authorList>
            <person name="McCartney M.A."/>
            <person name="Auch B."/>
            <person name="Kono T."/>
            <person name="Mallez S."/>
            <person name="Zhang Y."/>
            <person name="Obille A."/>
            <person name="Becker A."/>
            <person name="Abrahante J.E."/>
            <person name="Garbe J."/>
            <person name="Badalamenti J.P."/>
            <person name="Herman A."/>
            <person name="Mangelson H."/>
            <person name="Liachko I."/>
            <person name="Sullivan S."/>
            <person name="Sone E.D."/>
            <person name="Koren S."/>
            <person name="Silverstein K.A.T."/>
            <person name="Beckman K.B."/>
            <person name="Gohl D.M."/>
        </authorList>
    </citation>
    <scope>NUCLEOTIDE SEQUENCE</scope>
    <source>
        <strain evidence="1">Duluth1</strain>
        <tissue evidence="1">Whole animal</tissue>
    </source>
</reference>
<evidence type="ECO:0000313" key="2">
    <source>
        <dbReference type="Proteomes" id="UP000828390"/>
    </source>
</evidence>
<reference evidence="1" key="2">
    <citation type="submission" date="2020-11" db="EMBL/GenBank/DDBJ databases">
        <authorList>
            <person name="McCartney M.A."/>
            <person name="Auch B."/>
            <person name="Kono T."/>
            <person name="Mallez S."/>
            <person name="Becker A."/>
            <person name="Gohl D.M."/>
            <person name="Silverstein K.A.T."/>
            <person name="Koren S."/>
            <person name="Bechman K.B."/>
            <person name="Herman A."/>
            <person name="Abrahante J.E."/>
            <person name="Garbe J."/>
        </authorList>
    </citation>
    <scope>NUCLEOTIDE SEQUENCE</scope>
    <source>
        <strain evidence="1">Duluth1</strain>
        <tissue evidence="1">Whole animal</tissue>
    </source>
</reference>
<gene>
    <name evidence="1" type="ORF">DPMN_145636</name>
</gene>
<sequence>MLVPGTDNLYPASVLISRWLLPLISDLDHHFGPVATACGHTYGCSSDRLDQLIPGCSLRARKHFVNCNISFVLCFMLNVTKERD</sequence>